<comment type="caution">
    <text evidence="1">The sequence shown here is derived from an EMBL/GenBank/DDBJ whole genome shotgun (WGS) entry which is preliminary data.</text>
</comment>
<sequence length="87" mass="10072">MPCVNLFGSKKEFNTKIGLTLFPPAFRLYKQASVMRVFGENKVGVYDSKNESKICLEFFKISVKVIGTMDWNRFRIRTDPCIDKQLS</sequence>
<gene>
    <name evidence="1" type="ORF">LPTSP2_26450</name>
</gene>
<dbReference type="EMBL" id="BFAZ01000009">
    <property type="protein sequence ID" value="GBF43348.1"/>
    <property type="molecule type" value="Genomic_DNA"/>
</dbReference>
<accession>A0A2P2DFF6</accession>
<name>A0A2P2DFF6_9LEPT</name>
<proteinExistence type="predicted"/>
<protein>
    <submittedName>
        <fullName evidence="1">Uncharacterized protein</fullName>
    </submittedName>
</protein>
<evidence type="ECO:0000313" key="2">
    <source>
        <dbReference type="Proteomes" id="UP000245206"/>
    </source>
</evidence>
<organism evidence="1 2">
    <name type="scientific">Leptospira ellinghausenii</name>
    <dbReference type="NCBI Taxonomy" id="1917822"/>
    <lineage>
        <taxon>Bacteria</taxon>
        <taxon>Pseudomonadati</taxon>
        <taxon>Spirochaetota</taxon>
        <taxon>Spirochaetia</taxon>
        <taxon>Leptospirales</taxon>
        <taxon>Leptospiraceae</taxon>
        <taxon>Leptospira</taxon>
    </lineage>
</organism>
<keyword evidence="2" id="KW-1185">Reference proteome</keyword>
<reference evidence="2" key="1">
    <citation type="journal article" date="2019" name="Microbiol. Immunol.">
        <title>Molecular and phenotypic characterization of Leptospira johnsonii sp. nov., Leptospira ellinghausenii sp. nov. and Leptospira ryugenii sp. nov. isolated from soil and water in Japan.</title>
        <authorList>
            <person name="Masuzawa T."/>
            <person name="Saito M."/>
            <person name="Nakao R."/>
            <person name="Nikaido Y."/>
            <person name="Matsumoto M."/>
            <person name="Ogawa M."/>
            <person name="Yokoyama M."/>
            <person name="Hidaka Y."/>
            <person name="Tomita J."/>
            <person name="Sakakibara K."/>
            <person name="Suzuki K."/>
            <person name="Yasuda S."/>
            <person name="Sato H."/>
            <person name="Yamaguchi M."/>
            <person name="Yoshida S.I."/>
            <person name="Koizumi N."/>
            <person name="Kawamura Y."/>
        </authorList>
    </citation>
    <scope>NUCLEOTIDE SEQUENCE [LARGE SCALE GENOMIC DNA]</scope>
    <source>
        <strain evidence="2">E18</strain>
    </source>
</reference>
<dbReference type="AlphaFoldDB" id="A0A2P2DFF6"/>
<evidence type="ECO:0000313" key="1">
    <source>
        <dbReference type="EMBL" id="GBF43348.1"/>
    </source>
</evidence>
<dbReference type="Proteomes" id="UP000245206">
    <property type="component" value="Unassembled WGS sequence"/>
</dbReference>